<accession>A0A6J7WSW2</accession>
<proteinExistence type="predicted"/>
<organism evidence="1">
    <name type="scientific">uncultured Caudovirales phage</name>
    <dbReference type="NCBI Taxonomy" id="2100421"/>
    <lineage>
        <taxon>Viruses</taxon>
        <taxon>Duplodnaviria</taxon>
        <taxon>Heunggongvirae</taxon>
        <taxon>Uroviricota</taxon>
        <taxon>Caudoviricetes</taxon>
        <taxon>Peduoviridae</taxon>
        <taxon>Maltschvirus</taxon>
        <taxon>Maltschvirus maltsch</taxon>
    </lineage>
</organism>
<evidence type="ECO:0000313" key="1">
    <source>
        <dbReference type="EMBL" id="CAB5221071.1"/>
    </source>
</evidence>
<sequence length="66" mass="7649">MYEVKDAHKLMDELYRPFTSKDTTLLSEQVKEEMISKGLNPINKDDVLEFWASKGIKVHGELHVSK</sequence>
<gene>
    <name evidence="1" type="ORF">UFOVP247_78</name>
</gene>
<dbReference type="EMBL" id="LR798288">
    <property type="protein sequence ID" value="CAB5221071.1"/>
    <property type="molecule type" value="Genomic_DNA"/>
</dbReference>
<name>A0A6J7WSW2_9CAUD</name>
<protein>
    <submittedName>
        <fullName evidence="1">Uncharacterized protein</fullName>
    </submittedName>
</protein>
<reference evidence="1" key="1">
    <citation type="submission" date="2020-05" db="EMBL/GenBank/DDBJ databases">
        <authorList>
            <person name="Chiriac C."/>
            <person name="Salcher M."/>
            <person name="Ghai R."/>
            <person name="Kavagutti S V."/>
        </authorList>
    </citation>
    <scope>NUCLEOTIDE SEQUENCE</scope>
</reference>